<dbReference type="SUPFAM" id="SSF51101">
    <property type="entry name" value="Mannose-binding lectins"/>
    <property type="match status" value="1"/>
</dbReference>
<dbReference type="Pfam" id="PF01419">
    <property type="entry name" value="Jacalin"/>
    <property type="match status" value="1"/>
</dbReference>
<feature type="domain" description="Jacalin-type lectin" evidence="3">
    <location>
        <begin position="58"/>
        <end position="194"/>
    </location>
</feature>
<proteinExistence type="predicted"/>
<dbReference type="SMART" id="SM00915">
    <property type="entry name" value="Jacalin"/>
    <property type="match status" value="1"/>
</dbReference>
<accession>A0AAW1B7V6</accession>
<protein>
    <submittedName>
        <fullName evidence="4">Zymogen granule membrane protein 16-like</fullName>
    </submittedName>
</protein>
<reference evidence="4 5" key="1">
    <citation type="journal article" date="2024" name="Proc. Natl. Acad. Sci. U.S.A.">
        <title>The genetic regulatory architecture and epigenomic basis for age-related changes in rattlesnake venom.</title>
        <authorList>
            <person name="Hogan M.P."/>
            <person name="Holding M.L."/>
            <person name="Nystrom G.S."/>
            <person name="Colston T.J."/>
            <person name="Bartlett D.A."/>
            <person name="Mason A.J."/>
            <person name="Ellsworth S.A."/>
            <person name="Rautsaw R.M."/>
            <person name="Lawrence K.C."/>
            <person name="Strickland J.L."/>
            <person name="He B."/>
            <person name="Fraser P."/>
            <person name="Margres M.J."/>
            <person name="Gilbert D.M."/>
            <person name="Gibbs H.L."/>
            <person name="Parkinson C.L."/>
            <person name="Rokyta D.R."/>
        </authorList>
    </citation>
    <scope>NUCLEOTIDE SEQUENCE [LARGE SCALE GENOMIC DNA]</scope>
    <source>
        <strain evidence="4">DRR0105</strain>
    </source>
</reference>
<evidence type="ECO:0000256" key="2">
    <source>
        <dbReference type="ARBA" id="ARBA00022734"/>
    </source>
</evidence>
<sequence>MLVKKTKRRKPVALGSSHQRTIQFCKIKPISSSQMLFFVFLCLLCARVSTILDQEEFSSYSGEYGGNGGDSFDQSSNQFEGPISAMKIRSNDCILSIQVRYGNTWSSTEGSTAGHPSDMHLSYGEGLVQVNGRFGNAVEYLAFRTNMGHVFAFGPNSGLGTPFTAEPSHPNTVLRFISGRSGLMVNALGFHWDEDPWMKGWNESLHSPASPPVTQI</sequence>
<dbReference type="PROSITE" id="PS51752">
    <property type="entry name" value="JACALIN_LECTIN"/>
    <property type="match status" value="1"/>
</dbReference>
<dbReference type="InterPro" id="IPR052321">
    <property type="entry name" value="PolyBind_ProtTraffic"/>
</dbReference>
<evidence type="ECO:0000313" key="5">
    <source>
        <dbReference type="Proteomes" id="UP001474421"/>
    </source>
</evidence>
<evidence type="ECO:0000259" key="3">
    <source>
        <dbReference type="PROSITE" id="PS51752"/>
    </source>
</evidence>
<dbReference type="Gene3D" id="2.100.10.30">
    <property type="entry name" value="Jacalin-like lectin domain"/>
    <property type="match status" value="1"/>
</dbReference>
<dbReference type="Proteomes" id="UP001474421">
    <property type="component" value="Unassembled WGS sequence"/>
</dbReference>
<keyword evidence="2" id="KW-0430">Lectin</keyword>
<evidence type="ECO:0000313" key="4">
    <source>
        <dbReference type="EMBL" id="KAK9397602.1"/>
    </source>
</evidence>
<dbReference type="InterPro" id="IPR001229">
    <property type="entry name" value="Jacalin-like_lectin_dom"/>
</dbReference>
<dbReference type="GO" id="GO:0030246">
    <property type="term" value="F:carbohydrate binding"/>
    <property type="evidence" value="ECO:0007669"/>
    <property type="project" value="UniProtKB-KW"/>
</dbReference>
<evidence type="ECO:0000256" key="1">
    <source>
        <dbReference type="ARBA" id="ARBA00022729"/>
    </source>
</evidence>
<organism evidence="4 5">
    <name type="scientific">Crotalus adamanteus</name>
    <name type="common">Eastern diamondback rattlesnake</name>
    <dbReference type="NCBI Taxonomy" id="8729"/>
    <lineage>
        <taxon>Eukaryota</taxon>
        <taxon>Metazoa</taxon>
        <taxon>Chordata</taxon>
        <taxon>Craniata</taxon>
        <taxon>Vertebrata</taxon>
        <taxon>Euteleostomi</taxon>
        <taxon>Lepidosauria</taxon>
        <taxon>Squamata</taxon>
        <taxon>Bifurcata</taxon>
        <taxon>Unidentata</taxon>
        <taxon>Episquamata</taxon>
        <taxon>Toxicofera</taxon>
        <taxon>Serpentes</taxon>
        <taxon>Colubroidea</taxon>
        <taxon>Viperidae</taxon>
        <taxon>Crotalinae</taxon>
        <taxon>Crotalus</taxon>
    </lineage>
</organism>
<dbReference type="PANTHER" id="PTHR33589">
    <property type="entry name" value="OS11G0524900 PROTEIN"/>
    <property type="match status" value="1"/>
</dbReference>
<gene>
    <name evidence="4" type="ORF">NXF25_020963</name>
</gene>
<name>A0AAW1B7V6_CROAD</name>
<dbReference type="InterPro" id="IPR036404">
    <property type="entry name" value="Jacalin-like_lectin_dom_sf"/>
</dbReference>
<keyword evidence="5" id="KW-1185">Reference proteome</keyword>
<dbReference type="EMBL" id="JAOTOJ010000008">
    <property type="protein sequence ID" value="KAK9397602.1"/>
    <property type="molecule type" value="Genomic_DNA"/>
</dbReference>
<keyword evidence="1" id="KW-0732">Signal</keyword>
<comment type="caution">
    <text evidence="4">The sequence shown here is derived from an EMBL/GenBank/DDBJ whole genome shotgun (WGS) entry which is preliminary data.</text>
</comment>
<dbReference type="AlphaFoldDB" id="A0AAW1B7V6"/>
<dbReference type="PANTHER" id="PTHR33589:SF4">
    <property type="entry name" value="ZYMOGEN GRANULE MEMBRANE PROTEIN 16"/>
    <property type="match status" value="1"/>
</dbReference>